<feature type="chain" id="PRO_5018974217" description="Prolamin-like domain-containing protein" evidence="2">
    <location>
        <begin position="27"/>
        <end position="131"/>
    </location>
</feature>
<feature type="domain" description="Prolamin-like" evidence="3">
    <location>
        <begin position="51"/>
        <end position="124"/>
    </location>
</feature>
<dbReference type="AlphaFoldDB" id="A0A445FDB7"/>
<dbReference type="PANTHER" id="PTHR31951">
    <property type="entry name" value="BIFUNCTIONAL INHIBITOR/LIPID-TRANSFER PROTEIN/SEED STORAGE 2S ALBUMIN SUPERFAMILY PROTEIN-RELATED"/>
    <property type="match status" value="1"/>
</dbReference>
<organism evidence="4 5">
    <name type="scientific">Glycine soja</name>
    <name type="common">Wild soybean</name>
    <dbReference type="NCBI Taxonomy" id="3848"/>
    <lineage>
        <taxon>Eukaryota</taxon>
        <taxon>Viridiplantae</taxon>
        <taxon>Streptophyta</taxon>
        <taxon>Embryophyta</taxon>
        <taxon>Tracheophyta</taxon>
        <taxon>Spermatophyta</taxon>
        <taxon>Magnoliopsida</taxon>
        <taxon>eudicotyledons</taxon>
        <taxon>Gunneridae</taxon>
        <taxon>Pentapetalae</taxon>
        <taxon>rosids</taxon>
        <taxon>fabids</taxon>
        <taxon>Fabales</taxon>
        <taxon>Fabaceae</taxon>
        <taxon>Papilionoideae</taxon>
        <taxon>50 kb inversion clade</taxon>
        <taxon>NPAAA clade</taxon>
        <taxon>indigoferoid/millettioid clade</taxon>
        <taxon>Phaseoleae</taxon>
        <taxon>Glycine</taxon>
        <taxon>Glycine subgen. Soja</taxon>
    </lineage>
</organism>
<dbReference type="Proteomes" id="UP000289340">
    <property type="component" value="Chromosome 19"/>
</dbReference>
<evidence type="ECO:0000313" key="4">
    <source>
        <dbReference type="EMBL" id="RZB46814.1"/>
    </source>
</evidence>
<proteinExistence type="predicted"/>
<keyword evidence="5" id="KW-1185">Reference proteome</keyword>
<dbReference type="PANTHER" id="PTHR31951:SF24">
    <property type="entry name" value="ECA1 GAMETOGENESIS RELATED FAMILY"/>
    <property type="match status" value="1"/>
</dbReference>
<dbReference type="Pfam" id="PF05617">
    <property type="entry name" value="Prolamin_like"/>
    <property type="match status" value="1"/>
</dbReference>
<evidence type="ECO:0000313" key="5">
    <source>
        <dbReference type="Proteomes" id="UP000289340"/>
    </source>
</evidence>
<accession>A0A445FDB7</accession>
<name>A0A445FDB7_GLYSO</name>
<reference evidence="4 5" key="1">
    <citation type="submission" date="2018-09" db="EMBL/GenBank/DDBJ databases">
        <title>A high-quality reference genome of wild soybean provides a powerful tool to mine soybean genomes.</title>
        <authorList>
            <person name="Xie M."/>
            <person name="Chung C.Y.L."/>
            <person name="Li M.-W."/>
            <person name="Wong F.-L."/>
            <person name="Chan T.-F."/>
            <person name="Lam H.-M."/>
        </authorList>
    </citation>
    <scope>NUCLEOTIDE SEQUENCE [LARGE SCALE GENOMIC DNA]</scope>
    <source>
        <strain evidence="5">cv. W05</strain>
        <tissue evidence="4">Hypocotyl of etiolated seedlings</tissue>
    </source>
</reference>
<protein>
    <recommendedName>
        <fullName evidence="3">Prolamin-like domain-containing protein</fullName>
    </recommendedName>
</protein>
<gene>
    <name evidence="4" type="ORF">D0Y65_050737</name>
</gene>
<dbReference type="EMBL" id="QZWG01000019">
    <property type="protein sequence ID" value="RZB46814.1"/>
    <property type="molecule type" value="Genomic_DNA"/>
</dbReference>
<evidence type="ECO:0000256" key="2">
    <source>
        <dbReference type="SAM" id="SignalP"/>
    </source>
</evidence>
<dbReference type="InterPro" id="IPR008502">
    <property type="entry name" value="Prolamin-like"/>
</dbReference>
<keyword evidence="1 2" id="KW-0732">Signal</keyword>
<feature type="signal peptide" evidence="2">
    <location>
        <begin position="1"/>
        <end position="26"/>
    </location>
</feature>
<evidence type="ECO:0000256" key="1">
    <source>
        <dbReference type="ARBA" id="ARBA00022729"/>
    </source>
</evidence>
<comment type="caution">
    <text evidence="4">The sequence shown here is derived from an EMBL/GenBank/DDBJ whole genome shotgun (WGS) entry which is preliminary data.</text>
</comment>
<sequence length="131" mass="14531">MASLKTLYVVLAFALSLNLLIHTSLSSETPQSSQGPSTPKPLSAYEKYHSDCASKLKPHCGEQIFFGVFVGNQTVTNRCCLSLLNDRGKACHTDVTKFAVSLPTFKQNQTQILKRSEKVWNDCSSRLINLH</sequence>
<evidence type="ECO:0000259" key="3">
    <source>
        <dbReference type="Pfam" id="PF05617"/>
    </source>
</evidence>